<accession>A0AAE8DK41</accession>
<feature type="region of interest" description="Disordered" evidence="1">
    <location>
        <begin position="57"/>
        <end position="76"/>
    </location>
</feature>
<feature type="signal peptide" evidence="2">
    <location>
        <begin position="1"/>
        <end position="22"/>
    </location>
</feature>
<organism evidence="3 4">
    <name type="scientific">Streptococcus parasanguinis</name>
    <dbReference type="NCBI Taxonomy" id="1318"/>
    <lineage>
        <taxon>Bacteria</taxon>
        <taxon>Bacillati</taxon>
        <taxon>Bacillota</taxon>
        <taxon>Bacilli</taxon>
        <taxon>Lactobacillales</taxon>
        <taxon>Streptococcaceae</taxon>
        <taxon>Streptococcus</taxon>
    </lineage>
</organism>
<reference evidence="3 4" key="1">
    <citation type="submission" date="2018-08" db="EMBL/GenBank/DDBJ databases">
        <title>A genome reference for cultivated species of the human gut microbiota.</title>
        <authorList>
            <person name="Zou Y."/>
            <person name="Xue W."/>
            <person name="Luo G."/>
        </authorList>
    </citation>
    <scope>NUCLEOTIDE SEQUENCE [LARGE SCALE GENOMIC DNA]</scope>
    <source>
        <strain evidence="3 4">AF30-12BH</strain>
    </source>
</reference>
<dbReference type="RefSeq" id="WP_118396655.1">
    <property type="nucleotide sequence ID" value="NZ_CABJDC010000001.1"/>
</dbReference>
<evidence type="ECO:0000313" key="4">
    <source>
        <dbReference type="Proteomes" id="UP000285725"/>
    </source>
</evidence>
<dbReference type="AlphaFoldDB" id="A0AAE8DK41"/>
<comment type="caution">
    <text evidence="3">The sequence shown here is derived from an EMBL/GenBank/DDBJ whole genome shotgun (WGS) entry which is preliminary data.</text>
</comment>
<feature type="compositionally biased region" description="Basic and acidic residues" evidence="1">
    <location>
        <begin position="42"/>
        <end position="51"/>
    </location>
</feature>
<gene>
    <name evidence="3" type="ORF">DWZ19_02980</name>
</gene>
<name>A0AAE8DK41_STRPA</name>
<feature type="compositionally biased region" description="Basic and acidic residues" evidence="1">
    <location>
        <begin position="57"/>
        <end position="73"/>
    </location>
</feature>
<evidence type="ECO:0000256" key="2">
    <source>
        <dbReference type="SAM" id="SignalP"/>
    </source>
</evidence>
<evidence type="ECO:0000313" key="3">
    <source>
        <dbReference type="EMBL" id="RHN27429.1"/>
    </source>
</evidence>
<dbReference type="PROSITE" id="PS51257">
    <property type="entry name" value="PROKAR_LIPOPROTEIN"/>
    <property type="match status" value="1"/>
</dbReference>
<feature type="chain" id="PRO_5042127419" description="Lipoprotein" evidence="2">
    <location>
        <begin position="23"/>
        <end position="179"/>
    </location>
</feature>
<proteinExistence type="predicted"/>
<evidence type="ECO:0008006" key="5">
    <source>
        <dbReference type="Google" id="ProtNLM"/>
    </source>
</evidence>
<protein>
    <recommendedName>
        <fullName evidence="5">Lipoprotein</fullName>
    </recommendedName>
</protein>
<dbReference type="EMBL" id="QRQU01000001">
    <property type="protein sequence ID" value="RHN27429.1"/>
    <property type="molecule type" value="Genomic_DNA"/>
</dbReference>
<keyword evidence="2" id="KW-0732">Signal</keyword>
<sequence length="179" mass="20312">MKKVTFVAIVTLTLFLTGCSQNGPDTDKSQEETTEQVATEQSSEKSKKEKAWELVEKAKAKSKEENQGEEQYRKATGHVSTVRPLLDQFANSYKQWLESSQMEVYYRSDRVAVLLPVGSSELTNDQLHQTADGLLKIKNDVEKTYKMTDANFTAPPVYVHDKDEVQLAHEENGTMIYDK</sequence>
<evidence type="ECO:0000256" key="1">
    <source>
        <dbReference type="SAM" id="MobiDB-lite"/>
    </source>
</evidence>
<dbReference type="Proteomes" id="UP000285725">
    <property type="component" value="Unassembled WGS sequence"/>
</dbReference>
<feature type="region of interest" description="Disordered" evidence="1">
    <location>
        <begin position="20"/>
        <end position="51"/>
    </location>
</feature>